<dbReference type="AlphaFoldDB" id="A0A1H2DMG1"/>
<dbReference type="RefSeq" id="WP_092229378.1">
    <property type="nucleotide sequence ID" value="NZ_FNLL01000001.1"/>
</dbReference>
<accession>A0A1H2DMG1</accession>
<proteinExistence type="predicted"/>
<evidence type="ECO:0000313" key="2">
    <source>
        <dbReference type="Proteomes" id="UP000199608"/>
    </source>
</evidence>
<protein>
    <submittedName>
        <fullName evidence="1">Uncharacterized protein</fullName>
    </submittedName>
</protein>
<name>A0A1H2DMG1_9BACT</name>
<organism evidence="1 2">
    <name type="scientific">Desulfobacula phenolica</name>
    <dbReference type="NCBI Taxonomy" id="90732"/>
    <lineage>
        <taxon>Bacteria</taxon>
        <taxon>Pseudomonadati</taxon>
        <taxon>Thermodesulfobacteriota</taxon>
        <taxon>Desulfobacteria</taxon>
        <taxon>Desulfobacterales</taxon>
        <taxon>Desulfobacteraceae</taxon>
        <taxon>Desulfobacula</taxon>
    </lineage>
</organism>
<reference evidence="2" key="1">
    <citation type="submission" date="2016-10" db="EMBL/GenBank/DDBJ databases">
        <authorList>
            <person name="Varghese N."/>
            <person name="Submissions S."/>
        </authorList>
    </citation>
    <scope>NUCLEOTIDE SEQUENCE [LARGE SCALE GENOMIC DNA]</scope>
    <source>
        <strain evidence="2">DSM 3384</strain>
    </source>
</reference>
<sequence>MAKPKPDSKLFLMATNTENLKSIITTGVIRPREGYKKYYKDFSSFCPGFIPLFVDSIPAELLYLCQEEDDIDVVILSLELSWEKSSLLMQEQFDKNYTADIVFFQGVIPVTAIKNICFKSKQAKTRFLDFRYANFHPNDFSCKINAKIFNQTGSDKDIFDKNPSLDVFKSRQIDAPKNIPQAQDFLQADARGGVLSMLLQTLPPMPESQRLIDAAVIEVPPESFDLTLLPEQIKYLYHWIWKKPAITDDVDGILLWHLLNLLSSCDPYDGITTSVFLDQLQQEFKKSKDLRKSPKSSYEDLIKKLEKRFCEISTIVEGIDDPAFFFQNHDIASNIMKGLLLFLLYPKDLYGFRKNKEMIKEWEITPQITLFANILYAAWQGWKKMDEEIRHQDKQLGYSVCNFMADWHNQFYAEHAYVFSAADFSFKLTGNCSSWEKAMLLKTPWNTNHKLGKCAVQLAKTRDWPSLQWQINVPQEKLFDLHYSKDGTLKIKLTGNVIFKESIDKDHFKASLKETQLTDDEKKDFQTMFNS</sequence>
<dbReference type="Proteomes" id="UP000199608">
    <property type="component" value="Unassembled WGS sequence"/>
</dbReference>
<evidence type="ECO:0000313" key="1">
    <source>
        <dbReference type="EMBL" id="SDT83966.1"/>
    </source>
</evidence>
<keyword evidence="2" id="KW-1185">Reference proteome</keyword>
<dbReference type="EMBL" id="FNLL01000001">
    <property type="protein sequence ID" value="SDT83966.1"/>
    <property type="molecule type" value="Genomic_DNA"/>
</dbReference>
<gene>
    <name evidence="1" type="ORF">SAMN04487931_10176</name>
</gene>